<feature type="region of interest" description="Disordered" evidence="1">
    <location>
        <begin position="1"/>
        <end position="26"/>
    </location>
</feature>
<keyword evidence="4" id="KW-1185">Reference proteome</keyword>
<feature type="compositionally biased region" description="Basic residues" evidence="1">
    <location>
        <begin position="145"/>
        <end position="158"/>
    </location>
</feature>
<protein>
    <submittedName>
        <fullName evidence="3">Uncharacterized protein</fullName>
    </submittedName>
</protein>
<name>A0AAV5R7R6_PICKL</name>
<reference evidence="3 4" key="1">
    <citation type="journal article" date="2023" name="Elife">
        <title>Identification of key yeast species and microbe-microbe interactions impacting larval growth of Drosophila in the wild.</title>
        <authorList>
            <person name="Mure A."/>
            <person name="Sugiura Y."/>
            <person name="Maeda R."/>
            <person name="Honda K."/>
            <person name="Sakurai N."/>
            <person name="Takahashi Y."/>
            <person name="Watada M."/>
            <person name="Katoh T."/>
            <person name="Gotoh A."/>
            <person name="Gotoh Y."/>
            <person name="Taniguchi I."/>
            <person name="Nakamura K."/>
            <person name="Hayashi T."/>
            <person name="Katayama T."/>
            <person name="Uemura T."/>
            <person name="Hattori Y."/>
        </authorList>
    </citation>
    <scope>NUCLEOTIDE SEQUENCE [LARGE SCALE GENOMIC DNA]</scope>
    <source>
        <strain evidence="3 4">PK-24</strain>
    </source>
</reference>
<feature type="compositionally biased region" description="Low complexity" evidence="1">
    <location>
        <begin position="183"/>
        <end position="193"/>
    </location>
</feature>
<feature type="transmembrane region" description="Helical" evidence="2">
    <location>
        <begin position="49"/>
        <end position="67"/>
    </location>
</feature>
<dbReference type="EMBL" id="BTGB01000005">
    <property type="protein sequence ID" value="GMM46873.1"/>
    <property type="molecule type" value="Genomic_DNA"/>
</dbReference>
<dbReference type="AlphaFoldDB" id="A0AAV5R7R6"/>
<evidence type="ECO:0000313" key="4">
    <source>
        <dbReference type="Proteomes" id="UP001378960"/>
    </source>
</evidence>
<gene>
    <name evidence="3" type="ORF">DAPK24_034480</name>
</gene>
<evidence type="ECO:0000256" key="2">
    <source>
        <dbReference type="SAM" id="Phobius"/>
    </source>
</evidence>
<accession>A0AAV5R7R6</accession>
<evidence type="ECO:0000256" key="1">
    <source>
        <dbReference type="SAM" id="MobiDB-lite"/>
    </source>
</evidence>
<comment type="caution">
    <text evidence="3">The sequence shown here is derived from an EMBL/GenBank/DDBJ whole genome shotgun (WGS) entry which is preliminary data.</text>
</comment>
<proteinExistence type="predicted"/>
<keyword evidence="2" id="KW-0812">Transmembrane</keyword>
<sequence>MSKYDIPYAMKPKDNKGKSKKGTKSKYSKYYDDQDTFINRNLSPQMKKLLIYILCFSIFATIFLTALRQSRESKFVSYEIDHNLDYPDSREKNLIESSINSRKNDLSNNNNKHKDHSIDDEIDEIDILDSDYGEIALSNKENNKSKSKSKNKKGKGKGKAKEKLTKDSFDDELDELINTGNEKLNVNSNSNSNSKKDLVKDMEKLENEHKPKKNKNAFKGEY</sequence>
<dbReference type="Proteomes" id="UP001378960">
    <property type="component" value="Unassembled WGS sequence"/>
</dbReference>
<evidence type="ECO:0000313" key="3">
    <source>
        <dbReference type="EMBL" id="GMM46873.1"/>
    </source>
</evidence>
<organism evidence="3 4">
    <name type="scientific">Pichia kluyveri</name>
    <name type="common">Yeast</name>
    <dbReference type="NCBI Taxonomy" id="36015"/>
    <lineage>
        <taxon>Eukaryota</taxon>
        <taxon>Fungi</taxon>
        <taxon>Dikarya</taxon>
        <taxon>Ascomycota</taxon>
        <taxon>Saccharomycotina</taxon>
        <taxon>Pichiomycetes</taxon>
        <taxon>Pichiales</taxon>
        <taxon>Pichiaceae</taxon>
        <taxon>Pichia</taxon>
    </lineage>
</organism>
<keyword evidence="2" id="KW-1133">Transmembrane helix</keyword>
<feature type="region of interest" description="Disordered" evidence="1">
    <location>
        <begin position="139"/>
        <end position="222"/>
    </location>
</feature>
<feature type="compositionally biased region" description="Basic and acidic residues" evidence="1">
    <location>
        <begin position="159"/>
        <end position="168"/>
    </location>
</feature>
<keyword evidence="2" id="KW-0472">Membrane</keyword>
<feature type="compositionally biased region" description="Basic and acidic residues" evidence="1">
    <location>
        <begin position="194"/>
        <end position="209"/>
    </location>
</feature>